<proteinExistence type="predicted"/>
<dbReference type="EMBL" id="UINC01083262">
    <property type="protein sequence ID" value="SVC28797.1"/>
    <property type="molecule type" value="Genomic_DNA"/>
</dbReference>
<gene>
    <name evidence="1" type="ORF">METZ01_LOCUS281651</name>
</gene>
<dbReference type="Gene3D" id="3.30.565.10">
    <property type="entry name" value="Histidine kinase-like ATPase, C-terminal domain"/>
    <property type="match status" value="1"/>
</dbReference>
<dbReference type="AlphaFoldDB" id="A0A382L1E2"/>
<feature type="non-terminal residue" evidence="1">
    <location>
        <position position="132"/>
    </location>
</feature>
<organism evidence="1">
    <name type="scientific">marine metagenome</name>
    <dbReference type="NCBI Taxonomy" id="408172"/>
    <lineage>
        <taxon>unclassified sequences</taxon>
        <taxon>metagenomes</taxon>
        <taxon>ecological metagenomes</taxon>
    </lineage>
</organism>
<name>A0A382L1E2_9ZZZZ</name>
<dbReference type="InterPro" id="IPR036890">
    <property type="entry name" value="HATPase_C_sf"/>
</dbReference>
<protein>
    <recommendedName>
        <fullName evidence="2">Histidine kinase/HSP90-like ATPase domain-containing protein</fullName>
    </recommendedName>
</protein>
<dbReference type="Pfam" id="PF13589">
    <property type="entry name" value="HATPase_c_3"/>
    <property type="match status" value="1"/>
</dbReference>
<accession>A0A382L1E2</accession>
<reference evidence="1" key="1">
    <citation type="submission" date="2018-05" db="EMBL/GenBank/DDBJ databases">
        <authorList>
            <person name="Lanie J.A."/>
            <person name="Ng W.-L."/>
            <person name="Kazmierczak K.M."/>
            <person name="Andrzejewski T.M."/>
            <person name="Davidsen T.M."/>
            <person name="Wayne K.J."/>
            <person name="Tettelin H."/>
            <person name="Glass J.I."/>
            <person name="Rusch D."/>
            <person name="Podicherti R."/>
            <person name="Tsui H.-C.T."/>
            <person name="Winkler M.E."/>
        </authorList>
    </citation>
    <scope>NUCLEOTIDE SEQUENCE</scope>
</reference>
<evidence type="ECO:0000313" key="1">
    <source>
        <dbReference type="EMBL" id="SVC28797.1"/>
    </source>
</evidence>
<dbReference type="SUPFAM" id="SSF55874">
    <property type="entry name" value="ATPase domain of HSP90 chaperone/DNA topoisomerase II/histidine kinase"/>
    <property type="match status" value="1"/>
</dbReference>
<sequence length="132" mass="14737">MITQQSDINLKQSQDFKSYTFGIKDSGLAHIFNVLRNQLYSDKILAVIREYSANAIDAHAELGNESTPIKVTLPNKLNLKLKIRDFGRGLTETQIKEIYAMYGESTKRGTNKQVGQLGLGCKSAFAYGDNFV</sequence>
<evidence type="ECO:0008006" key="2">
    <source>
        <dbReference type="Google" id="ProtNLM"/>
    </source>
</evidence>